<dbReference type="Pfam" id="PF00249">
    <property type="entry name" value="Myb_DNA-binding"/>
    <property type="match status" value="1"/>
</dbReference>
<feature type="domain" description="Myb-like" evidence="4">
    <location>
        <begin position="14"/>
        <end position="65"/>
    </location>
</feature>
<keyword evidence="1" id="KW-0677">Repeat</keyword>
<dbReference type="GO" id="GO:0000981">
    <property type="term" value="F:DNA-binding transcription factor activity, RNA polymerase II-specific"/>
    <property type="evidence" value="ECO:0007669"/>
    <property type="project" value="TreeGrafter"/>
</dbReference>
<name>A0A5J9VJW6_9POAL</name>
<dbReference type="PANTHER" id="PTHR45614">
    <property type="entry name" value="MYB PROTEIN-RELATED"/>
    <property type="match status" value="1"/>
</dbReference>
<dbReference type="Gene3D" id="1.10.10.60">
    <property type="entry name" value="Homeodomain-like"/>
    <property type="match status" value="1"/>
</dbReference>
<organism evidence="6 7">
    <name type="scientific">Eragrostis curvula</name>
    <name type="common">weeping love grass</name>
    <dbReference type="NCBI Taxonomy" id="38414"/>
    <lineage>
        <taxon>Eukaryota</taxon>
        <taxon>Viridiplantae</taxon>
        <taxon>Streptophyta</taxon>
        <taxon>Embryophyta</taxon>
        <taxon>Tracheophyta</taxon>
        <taxon>Spermatophyta</taxon>
        <taxon>Magnoliopsida</taxon>
        <taxon>Liliopsida</taxon>
        <taxon>Poales</taxon>
        <taxon>Poaceae</taxon>
        <taxon>PACMAD clade</taxon>
        <taxon>Chloridoideae</taxon>
        <taxon>Eragrostideae</taxon>
        <taxon>Eragrostidinae</taxon>
        <taxon>Eragrostis</taxon>
    </lineage>
</organism>
<dbReference type="CDD" id="cd00167">
    <property type="entry name" value="SANT"/>
    <property type="match status" value="1"/>
</dbReference>
<evidence type="ECO:0000259" key="5">
    <source>
        <dbReference type="PROSITE" id="PS51294"/>
    </source>
</evidence>
<keyword evidence="2" id="KW-0238">DNA-binding</keyword>
<dbReference type="InterPro" id="IPR001005">
    <property type="entry name" value="SANT/Myb"/>
</dbReference>
<evidence type="ECO:0000313" key="7">
    <source>
        <dbReference type="Proteomes" id="UP000324897"/>
    </source>
</evidence>
<dbReference type="FunFam" id="1.10.10.60:FF:000010">
    <property type="entry name" value="Transcriptional activator Myb isoform A"/>
    <property type="match status" value="1"/>
</dbReference>
<dbReference type="EMBL" id="RWGY01000009">
    <property type="protein sequence ID" value="TVU36453.1"/>
    <property type="molecule type" value="Genomic_DNA"/>
</dbReference>
<evidence type="ECO:0000256" key="2">
    <source>
        <dbReference type="ARBA" id="ARBA00023125"/>
    </source>
</evidence>
<protein>
    <submittedName>
        <fullName evidence="6">Uncharacterized protein</fullName>
    </submittedName>
</protein>
<keyword evidence="7" id="KW-1185">Reference proteome</keyword>
<dbReference type="SMART" id="SM00717">
    <property type="entry name" value="SANT"/>
    <property type="match status" value="1"/>
</dbReference>
<feature type="non-terminal residue" evidence="6">
    <location>
        <position position="1"/>
    </location>
</feature>
<gene>
    <name evidence="6" type="ORF">EJB05_18388</name>
</gene>
<comment type="caution">
    <text evidence="6">The sequence shown here is derived from an EMBL/GenBank/DDBJ whole genome shotgun (WGS) entry which is preliminary data.</text>
</comment>
<feature type="domain" description="HTH myb-type" evidence="5">
    <location>
        <begin position="14"/>
        <end position="69"/>
    </location>
</feature>
<dbReference type="PROSITE" id="PS50090">
    <property type="entry name" value="MYB_LIKE"/>
    <property type="match status" value="1"/>
</dbReference>
<dbReference type="InterPro" id="IPR050560">
    <property type="entry name" value="MYB_TF"/>
</dbReference>
<dbReference type="SUPFAM" id="SSF46689">
    <property type="entry name" value="Homeodomain-like"/>
    <property type="match status" value="1"/>
</dbReference>
<dbReference type="PROSITE" id="PS51294">
    <property type="entry name" value="HTH_MYB"/>
    <property type="match status" value="1"/>
</dbReference>
<dbReference type="Gramene" id="TVU36453">
    <property type="protein sequence ID" value="TVU36453"/>
    <property type="gene ID" value="EJB05_18388"/>
</dbReference>
<feature type="region of interest" description="Disordered" evidence="3">
    <location>
        <begin position="1"/>
        <end position="22"/>
    </location>
</feature>
<evidence type="ECO:0000256" key="3">
    <source>
        <dbReference type="SAM" id="MobiDB-lite"/>
    </source>
</evidence>
<evidence type="ECO:0000256" key="1">
    <source>
        <dbReference type="ARBA" id="ARBA00022737"/>
    </source>
</evidence>
<dbReference type="GO" id="GO:0000978">
    <property type="term" value="F:RNA polymerase II cis-regulatory region sequence-specific DNA binding"/>
    <property type="evidence" value="ECO:0007669"/>
    <property type="project" value="TreeGrafter"/>
</dbReference>
<dbReference type="OrthoDB" id="2143914at2759"/>
<dbReference type="InterPro" id="IPR009057">
    <property type="entry name" value="Homeodomain-like_sf"/>
</dbReference>
<dbReference type="Proteomes" id="UP000324897">
    <property type="component" value="Unassembled WGS sequence"/>
</dbReference>
<dbReference type="InterPro" id="IPR017930">
    <property type="entry name" value="Myb_dom"/>
</dbReference>
<dbReference type="AlphaFoldDB" id="A0A5J9VJW6"/>
<dbReference type="PANTHER" id="PTHR45614:SF74">
    <property type="entry name" value="MYB DOMAIN PROTEIN 118"/>
    <property type="match status" value="1"/>
</dbReference>
<evidence type="ECO:0000259" key="4">
    <source>
        <dbReference type="PROSITE" id="PS50090"/>
    </source>
</evidence>
<dbReference type="GO" id="GO:0005634">
    <property type="term" value="C:nucleus"/>
    <property type="evidence" value="ECO:0007669"/>
    <property type="project" value="TreeGrafter"/>
</dbReference>
<evidence type="ECO:0000313" key="6">
    <source>
        <dbReference type="EMBL" id="TVU36453.1"/>
    </source>
</evidence>
<proteinExistence type="predicted"/>
<sequence>MMASQPQTGSHDKTPAPPKASWTDIEDSILRDMVENHGELKWSVIAQHLHGRAGKQCRERWINHLRPGIKTKDEDKIIIEAHKCYGNRWQSKKKKSEQVPPGQFSILEEYIRSMYPDDALLATPSSSSMPPPNNLAYNGMLNPVVHASASDFVPTHAEMNFNAANSEVGSSNPGTNNLNIPLLLPDLNISDPKEYYMNYPMYVQVPHLQLATQDPQQDYSSLNLSPYADYFALLRSENGRYSVGASSNNPGENGYYREAGCGSASGSGVPARDTEDAVDLVSREFWMPSNDQVTLDLIRFK</sequence>
<reference evidence="6 7" key="1">
    <citation type="journal article" date="2019" name="Sci. Rep.">
        <title>A high-quality genome of Eragrostis curvula grass provides insights into Poaceae evolution and supports new strategies to enhance forage quality.</title>
        <authorList>
            <person name="Carballo J."/>
            <person name="Santos B.A.C.M."/>
            <person name="Zappacosta D."/>
            <person name="Garbus I."/>
            <person name="Selva J.P."/>
            <person name="Gallo C.A."/>
            <person name="Diaz A."/>
            <person name="Albertini E."/>
            <person name="Caccamo M."/>
            <person name="Echenique V."/>
        </authorList>
    </citation>
    <scope>NUCLEOTIDE SEQUENCE [LARGE SCALE GENOMIC DNA]</scope>
    <source>
        <strain evidence="7">cv. Victoria</strain>
        <tissue evidence="6">Leaf</tissue>
    </source>
</reference>
<accession>A0A5J9VJW6</accession>